<dbReference type="AlphaFoldDB" id="A0A1G9VV21"/>
<feature type="transmembrane region" description="Helical" evidence="6">
    <location>
        <begin position="222"/>
        <end position="240"/>
    </location>
</feature>
<evidence type="ECO:0000256" key="6">
    <source>
        <dbReference type="SAM" id="Phobius"/>
    </source>
</evidence>
<accession>A0A1G9VV21</accession>
<proteinExistence type="predicted"/>
<feature type="transmembrane region" description="Helical" evidence="6">
    <location>
        <begin position="192"/>
        <end position="210"/>
    </location>
</feature>
<dbReference type="Proteomes" id="UP000187651">
    <property type="component" value="Unassembled WGS sequence"/>
</dbReference>
<evidence type="ECO:0000313" key="8">
    <source>
        <dbReference type="Proteomes" id="UP000187651"/>
    </source>
</evidence>
<dbReference type="GO" id="GO:0005886">
    <property type="term" value="C:plasma membrane"/>
    <property type="evidence" value="ECO:0007669"/>
    <property type="project" value="UniProtKB-SubCell"/>
</dbReference>
<keyword evidence="4 6" id="KW-1133">Transmembrane helix</keyword>
<dbReference type="InterPro" id="IPR017039">
    <property type="entry name" value="Virul_fac_BrkB"/>
</dbReference>
<evidence type="ECO:0000256" key="4">
    <source>
        <dbReference type="ARBA" id="ARBA00022989"/>
    </source>
</evidence>
<name>A0A1G9VV21_9FIRM</name>
<gene>
    <name evidence="7" type="ORF">SAMN05216544_1092</name>
</gene>
<dbReference type="OrthoDB" id="9775903at2"/>
<dbReference type="PANTHER" id="PTHR30213">
    <property type="entry name" value="INNER MEMBRANE PROTEIN YHJD"/>
    <property type="match status" value="1"/>
</dbReference>
<dbReference type="RefSeq" id="WP_074521277.1">
    <property type="nucleotide sequence ID" value="NZ_FNHZ01000002.1"/>
</dbReference>
<dbReference type="NCBIfam" id="TIGR00765">
    <property type="entry name" value="yihY_not_rbn"/>
    <property type="match status" value="1"/>
</dbReference>
<keyword evidence="8" id="KW-1185">Reference proteome</keyword>
<evidence type="ECO:0000256" key="5">
    <source>
        <dbReference type="ARBA" id="ARBA00023136"/>
    </source>
</evidence>
<feature type="transmembrane region" description="Helical" evidence="6">
    <location>
        <begin position="139"/>
        <end position="172"/>
    </location>
</feature>
<evidence type="ECO:0000256" key="3">
    <source>
        <dbReference type="ARBA" id="ARBA00022692"/>
    </source>
</evidence>
<dbReference type="Pfam" id="PF03631">
    <property type="entry name" value="Virul_fac_BrkB"/>
    <property type="match status" value="1"/>
</dbReference>
<dbReference type="PIRSF" id="PIRSF035875">
    <property type="entry name" value="RNase_BN"/>
    <property type="match status" value="1"/>
</dbReference>
<evidence type="ECO:0000313" key="7">
    <source>
        <dbReference type="EMBL" id="SDM76104.1"/>
    </source>
</evidence>
<dbReference type="PANTHER" id="PTHR30213:SF0">
    <property type="entry name" value="UPF0761 MEMBRANE PROTEIN YIHY"/>
    <property type="match status" value="1"/>
</dbReference>
<reference evidence="8" key="1">
    <citation type="submission" date="2016-10" db="EMBL/GenBank/DDBJ databases">
        <authorList>
            <person name="Varghese N."/>
            <person name="Submissions S."/>
        </authorList>
    </citation>
    <scope>NUCLEOTIDE SEQUENCE [LARGE SCALE GENOMIC DNA]</scope>
    <source>
        <strain evidence="8">M83</strain>
    </source>
</reference>
<keyword evidence="3 6" id="KW-0812">Transmembrane</keyword>
<evidence type="ECO:0000256" key="1">
    <source>
        <dbReference type="ARBA" id="ARBA00004651"/>
    </source>
</evidence>
<organism evidence="7 8">
    <name type="scientific">Lachnospira pectinoschiza</name>
    <dbReference type="NCBI Taxonomy" id="28052"/>
    <lineage>
        <taxon>Bacteria</taxon>
        <taxon>Bacillati</taxon>
        <taxon>Bacillota</taxon>
        <taxon>Clostridia</taxon>
        <taxon>Lachnospirales</taxon>
        <taxon>Lachnospiraceae</taxon>
        <taxon>Lachnospira</taxon>
    </lineage>
</organism>
<feature type="transmembrane region" description="Helical" evidence="6">
    <location>
        <begin position="70"/>
        <end position="93"/>
    </location>
</feature>
<sequence>MKKKIDNAKKNLESKKFYHIFIDSANKLAKDRVSEYAASACYFIVLSILPFLMALLSLMRYLPVTSQDLIEYIVPIIPASLQPIAASFITSAYQSSASITVVTAIALIWAAGKGFFAMIKGLHQIYEIENYPNWLFMRIISSISAIIFIFIIAASLCILVFGNYIFMFIIKYLNHIPFISDIFGTILFSKDLLLPIILSILFTSVFTIISRKNTNFLRELPGGIFAAAGWLLFSYLYSLWVENSPNFSLMYGGLSTLVIALVWAYFCLCIIFIGAEINMFLRRHVYSKKA</sequence>
<dbReference type="EMBL" id="FNHZ01000002">
    <property type="protein sequence ID" value="SDM76104.1"/>
    <property type="molecule type" value="Genomic_DNA"/>
</dbReference>
<feature type="transmembrane region" description="Helical" evidence="6">
    <location>
        <begin position="260"/>
        <end position="281"/>
    </location>
</feature>
<evidence type="ECO:0000256" key="2">
    <source>
        <dbReference type="ARBA" id="ARBA00022475"/>
    </source>
</evidence>
<keyword evidence="2" id="KW-1003">Cell membrane</keyword>
<keyword evidence="5 6" id="KW-0472">Membrane</keyword>
<protein>
    <submittedName>
        <fullName evidence="7">Membrane protein</fullName>
    </submittedName>
</protein>
<comment type="subcellular location">
    <subcellularLocation>
        <location evidence="1">Cell membrane</location>
        <topology evidence="1">Multi-pass membrane protein</topology>
    </subcellularLocation>
</comment>
<feature type="transmembrane region" description="Helical" evidence="6">
    <location>
        <begin position="99"/>
        <end position="119"/>
    </location>
</feature>
<feature type="transmembrane region" description="Helical" evidence="6">
    <location>
        <begin position="36"/>
        <end position="58"/>
    </location>
</feature>